<keyword evidence="5" id="KW-0677">Repeat</keyword>
<dbReference type="PANTHER" id="PTHR16515">
    <property type="entry name" value="PR DOMAIN ZINC FINGER PROTEIN"/>
    <property type="match status" value="1"/>
</dbReference>
<sequence length="458" mass="51138">GKTLDPGKLYTEVVHTDIHLSMAALESRGDRGAEYSGYSQVMLKTAEAEFLLCTLVHGMIFQQTLDVQLKKGEEISVYTEGKNKVHLTGYSICLGENLVSSVSGRTGRSNNQDGAALHSDSDSVASSQDGVHCPVIKTEYQESELEEFWQASRSESFTMAPLPCGTSDLMRWVELRNRTMDGVSNYGPRLEGVHEATRLNSYTLSHQRTSKNPEKDVTNSASVAELRQMLNQDSEDDISSGSEDERQPSSGREASSPNQDQIAALHQLKSPPITQRINAVVAQKAHQRTEESVQSRDLPPNSSYQRISEPVAASQVSPVLQLQAAMLQKASSQECSNHDEVVTLPIPAPVRGYQCQFCFKLFRHVSNFKSHQLIHTNLKPYKCRFCGVGFKQTGNLKAHERIHTGDRPYKCSYCGKQFARSTTRNTHEKLHTNSVTYRCNVCDRIFMHANSLKKHQML</sequence>
<feature type="domain" description="C2H2-type" evidence="14">
    <location>
        <begin position="409"/>
        <end position="436"/>
    </location>
</feature>
<feature type="compositionally biased region" description="Polar residues" evidence="13">
    <location>
        <begin position="248"/>
        <end position="259"/>
    </location>
</feature>
<proteinExistence type="inferred from homology"/>
<keyword evidence="10" id="KW-0804">Transcription</keyword>
<comment type="subcellular location">
    <subcellularLocation>
        <location evidence="1">Nucleus</location>
    </subcellularLocation>
</comment>
<organism evidence="15 16">
    <name type="scientific">Stichopus japonicus</name>
    <name type="common">Sea cucumber</name>
    <dbReference type="NCBI Taxonomy" id="307972"/>
    <lineage>
        <taxon>Eukaryota</taxon>
        <taxon>Metazoa</taxon>
        <taxon>Echinodermata</taxon>
        <taxon>Eleutherozoa</taxon>
        <taxon>Echinozoa</taxon>
        <taxon>Holothuroidea</taxon>
        <taxon>Aspidochirotacea</taxon>
        <taxon>Aspidochirotida</taxon>
        <taxon>Stichopodidae</taxon>
        <taxon>Apostichopus</taxon>
    </lineage>
</organism>
<dbReference type="Pfam" id="PF00096">
    <property type="entry name" value="zf-C2H2"/>
    <property type="match status" value="3"/>
</dbReference>
<dbReference type="OrthoDB" id="10027876at2759"/>
<feature type="compositionally biased region" description="Polar residues" evidence="13">
    <location>
        <begin position="103"/>
        <end position="113"/>
    </location>
</feature>
<comment type="similarity">
    <text evidence="2">Belongs to the histone deacetylase HD2 family.</text>
</comment>
<gene>
    <name evidence="15" type="ORF">BSL78_15448</name>
</gene>
<evidence type="ECO:0000256" key="9">
    <source>
        <dbReference type="ARBA" id="ARBA00023125"/>
    </source>
</evidence>
<dbReference type="InterPro" id="IPR041232">
    <property type="entry name" value="NPL"/>
</dbReference>
<evidence type="ECO:0000256" key="13">
    <source>
        <dbReference type="SAM" id="MobiDB-lite"/>
    </source>
</evidence>
<evidence type="ECO:0000256" key="7">
    <source>
        <dbReference type="ARBA" id="ARBA00022833"/>
    </source>
</evidence>
<evidence type="ECO:0000256" key="8">
    <source>
        <dbReference type="ARBA" id="ARBA00023015"/>
    </source>
</evidence>
<dbReference type="STRING" id="307972.A0A2G8KI50"/>
<dbReference type="FunFam" id="3.30.160.60:FF:000325">
    <property type="entry name" value="ZFP90 zinc finger protein"/>
    <property type="match status" value="1"/>
</dbReference>
<evidence type="ECO:0000256" key="11">
    <source>
        <dbReference type="ARBA" id="ARBA00023242"/>
    </source>
</evidence>
<keyword evidence="6 12" id="KW-0863">Zinc-finger</keyword>
<dbReference type="SMART" id="SM00355">
    <property type="entry name" value="ZnF_C2H2"/>
    <property type="match status" value="4"/>
</dbReference>
<keyword evidence="9" id="KW-0238">DNA-binding</keyword>
<dbReference type="Proteomes" id="UP000230750">
    <property type="component" value="Unassembled WGS sequence"/>
</dbReference>
<feature type="non-terminal residue" evidence="15">
    <location>
        <position position="458"/>
    </location>
</feature>
<dbReference type="InterPro" id="IPR036236">
    <property type="entry name" value="Znf_C2H2_sf"/>
</dbReference>
<dbReference type="PANTHER" id="PTHR16515:SF66">
    <property type="entry name" value="C2H2-TYPE DOMAIN-CONTAINING PROTEIN"/>
    <property type="match status" value="1"/>
</dbReference>
<dbReference type="PROSITE" id="PS50157">
    <property type="entry name" value="ZINC_FINGER_C2H2_2"/>
    <property type="match status" value="4"/>
</dbReference>
<protein>
    <recommendedName>
        <fullName evidence="14">C2H2-type domain-containing protein</fullName>
    </recommendedName>
</protein>
<evidence type="ECO:0000256" key="1">
    <source>
        <dbReference type="ARBA" id="ARBA00004123"/>
    </source>
</evidence>
<keyword evidence="11" id="KW-0539">Nucleus</keyword>
<evidence type="ECO:0000256" key="6">
    <source>
        <dbReference type="ARBA" id="ARBA00022771"/>
    </source>
</evidence>
<evidence type="ECO:0000313" key="15">
    <source>
        <dbReference type="EMBL" id="PIK47674.1"/>
    </source>
</evidence>
<keyword evidence="8" id="KW-0805">Transcription regulation</keyword>
<evidence type="ECO:0000259" key="14">
    <source>
        <dbReference type="PROSITE" id="PS50157"/>
    </source>
</evidence>
<dbReference type="PROSITE" id="PS00028">
    <property type="entry name" value="ZINC_FINGER_C2H2_1"/>
    <property type="match status" value="3"/>
</dbReference>
<feature type="region of interest" description="Disordered" evidence="13">
    <location>
        <begin position="103"/>
        <end position="129"/>
    </location>
</feature>
<comment type="similarity">
    <text evidence="3">Belongs to the krueppel C2H2-type zinc-finger protein family.</text>
</comment>
<feature type="domain" description="C2H2-type" evidence="14">
    <location>
        <begin position="437"/>
        <end position="458"/>
    </location>
</feature>
<evidence type="ECO:0000313" key="16">
    <source>
        <dbReference type="Proteomes" id="UP000230750"/>
    </source>
</evidence>
<evidence type="ECO:0000256" key="10">
    <source>
        <dbReference type="ARBA" id="ARBA00023163"/>
    </source>
</evidence>
<reference evidence="15 16" key="1">
    <citation type="journal article" date="2017" name="PLoS Biol.">
        <title>The sea cucumber genome provides insights into morphological evolution and visceral regeneration.</title>
        <authorList>
            <person name="Zhang X."/>
            <person name="Sun L."/>
            <person name="Yuan J."/>
            <person name="Sun Y."/>
            <person name="Gao Y."/>
            <person name="Zhang L."/>
            <person name="Li S."/>
            <person name="Dai H."/>
            <person name="Hamel J.F."/>
            <person name="Liu C."/>
            <person name="Yu Y."/>
            <person name="Liu S."/>
            <person name="Lin W."/>
            <person name="Guo K."/>
            <person name="Jin S."/>
            <person name="Xu P."/>
            <person name="Storey K.B."/>
            <person name="Huan P."/>
            <person name="Zhang T."/>
            <person name="Zhou Y."/>
            <person name="Zhang J."/>
            <person name="Lin C."/>
            <person name="Li X."/>
            <person name="Xing L."/>
            <person name="Huo D."/>
            <person name="Sun M."/>
            <person name="Wang L."/>
            <person name="Mercier A."/>
            <person name="Li F."/>
            <person name="Yang H."/>
            <person name="Xiang J."/>
        </authorList>
    </citation>
    <scope>NUCLEOTIDE SEQUENCE [LARGE SCALE GENOMIC DNA]</scope>
    <source>
        <strain evidence="15">Shaxun</strain>
        <tissue evidence="15">Muscle</tissue>
    </source>
</reference>
<feature type="domain" description="C2H2-type" evidence="14">
    <location>
        <begin position="381"/>
        <end position="408"/>
    </location>
</feature>
<keyword evidence="16" id="KW-1185">Reference proteome</keyword>
<feature type="region of interest" description="Disordered" evidence="13">
    <location>
        <begin position="231"/>
        <end position="259"/>
    </location>
</feature>
<name>A0A2G8KI50_STIJA</name>
<dbReference type="EMBL" id="MRZV01000565">
    <property type="protein sequence ID" value="PIK47674.1"/>
    <property type="molecule type" value="Genomic_DNA"/>
</dbReference>
<dbReference type="GO" id="GO:0008270">
    <property type="term" value="F:zinc ion binding"/>
    <property type="evidence" value="ECO:0007669"/>
    <property type="project" value="UniProtKB-KW"/>
</dbReference>
<evidence type="ECO:0000256" key="3">
    <source>
        <dbReference type="ARBA" id="ARBA00006991"/>
    </source>
</evidence>
<dbReference type="InterPro" id="IPR013087">
    <property type="entry name" value="Znf_C2H2_type"/>
</dbReference>
<accession>A0A2G8KI50</accession>
<evidence type="ECO:0000256" key="2">
    <source>
        <dbReference type="ARBA" id="ARBA00006673"/>
    </source>
</evidence>
<dbReference type="FunFam" id="3.30.160.60:FF:002737">
    <property type="entry name" value="AGAP008430-PA"/>
    <property type="match status" value="1"/>
</dbReference>
<dbReference type="Gene3D" id="2.60.120.340">
    <property type="entry name" value="Nucleoplasmin core domain"/>
    <property type="match status" value="1"/>
</dbReference>
<dbReference type="GO" id="GO:0005634">
    <property type="term" value="C:nucleus"/>
    <property type="evidence" value="ECO:0007669"/>
    <property type="project" value="UniProtKB-SubCell"/>
</dbReference>
<dbReference type="Gene3D" id="3.30.160.60">
    <property type="entry name" value="Classic Zinc Finger"/>
    <property type="match status" value="3"/>
</dbReference>
<evidence type="ECO:0000256" key="5">
    <source>
        <dbReference type="ARBA" id="ARBA00022737"/>
    </source>
</evidence>
<evidence type="ECO:0000256" key="4">
    <source>
        <dbReference type="ARBA" id="ARBA00022723"/>
    </source>
</evidence>
<feature type="domain" description="C2H2-type" evidence="14">
    <location>
        <begin position="353"/>
        <end position="380"/>
    </location>
</feature>
<feature type="region of interest" description="Disordered" evidence="13">
    <location>
        <begin position="280"/>
        <end position="303"/>
    </location>
</feature>
<dbReference type="SUPFAM" id="SSF57667">
    <property type="entry name" value="beta-beta-alpha zinc fingers"/>
    <property type="match status" value="2"/>
</dbReference>
<keyword evidence="4" id="KW-0479">Metal-binding</keyword>
<dbReference type="Pfam" id="PF17800">
    <property type="entry name" value="NPL"/>
    <property type="match status" value="1"/>
</dbReference>
<dbReference type="AlphaFoldDB" id="A0A2G8KI50"/>
<dbReference type="InterPro" id="IPR050331">
    <property type="entry name" value="Zinc_finger"/>
</dbReference>
<dbReference type="GO" id="GO:0010468">
    <property type="term" value="P:regulation of gene expression"/>
    <property type="evidence" value="ECO:0007669"/>
    <property type="project" value="TreeGrafter"/>
</dbReference>
<comment type="caution">
    <text evidence="15">The sequence shown here is derived from an EMBL/GenBank/DDBJ whole genome shotgun (WGS) entry which is preliminary data.</text>
</comment>
<dbReference type="GO" id="GO:0003677">
    <property type="term" value="F:DNA binding"/>
    <property type="evidence" value="ECO:0007669"/>
    <property type="project" value="UniProtKB-KW"/>
</dbReference>
<feature type="non-terminal residue" evidence="15">
    <location>
        <position position="1"/>
    </location>
</feature>
<evidence type="ECO:0000256" key="12">
    <source>
        <dbReference type="PROSITE-ProRule" id="PRU00042"/>
    </source>
</evidence>
<keyword evidence="7" id="KW-0862">Zinc</keyword>